<dbReference type="PANTHER" id="PTHR32305">
    <property type="match status" value="1"/>
</dbReference>
<dbReference type="PANTHER" id="PTHR32305:SF15">
    <property type="entry name" value="PROTEIN RHSA-RELATED"/>
    <property type="match status" value="1"/>
</dbReference>
<dbReference type="EMBL" id="CP022423">
    <property type="protein sequence ID" value="ASM78974.1"/>
    <property type="molecule type" value="Genomic_DNA"/>
</dbReference>
<dbReference type="NCBIfam" id="TIGR01643">
    <property type="entry name" value="YD_repeat_2x"/>
    <property type="match status" value="3"/>
</dbReference>
<dbReference type="InterPro" id="IPR006530">
    <property type="entry name" value="YD"/>
</dbReference>
<name>A0A221KIU7_VITFI</name>
<keyword evidence="2" id="KW-1185">Reference proteome</keyword>
<dbReference type="Proteomes" id="UP000199729">
    <property type="component" value="Chromosome"/>
</dbReference>
<proteinExistence type="predicted"/>
<reference evidence="1 2" key="1">
    <citation type="submission" date="2017-07" db="EMBL/GenBank/DDBJ databases">
        <title>Complete Genome Sequence of the cosmetic ferment Vitreoscilla filiformis (ATCC15551).</title>
        <authorList>
            <person name="Contreras S."/>
            <person name="Sagory-Zalkind P."/>
            <person name="Blanquart H."/>
            <person name="Iltis A."/>
            <person name="Morand S.C."/>
        </authorList>
    </citation>
    <scope>NUCLEOTIDE SEQUENCE [LARGE SCALE GENOMIC DNA]</scope>
    <source>
        <strain evidence="1 2">ATCC 15551</strain>
    </source>
</reference>
<sequence>MSLASSSVAAGEIIEKLSLKAPLLFKFESNCSNISSPGWRSSFSQAFSDYASLQTACWISMVDPSQDGYPAWHVDGPPKYEDAYAYKVWGVRRRWYTNLTYYMYSYGQENGQKFDGGTDPFAGNATYAPWDGTFMKQTQSCPSGMNFVYATDPSDAENEISYCIKQVVLRHPKNVCSSSFGNPINADTGSKNQNELDYDDPTGGILRFSRVYSSSVGGFIFGEVGSFLLPHMKGFSDGRGVNFNIVLDGQNLGVFYEYVSPGNFSGSALTQYRDLGDYPYSFTWNGDVGIPKEIYNKDRLIKDPKGNYQLSRREEGVVYTYDASGVLLKKTRNDGRFVDYTHVMAGDLFPSLFLSKITDNFGRTLKIAYDANYSLRSLTDPANRSINYTHAVVGQAQTVSSARMLIPLKVTYQDNYARKYGWNEASAKGNYATQLLTSITDESDKVLSIFSYKNGIATATERADGSYRYSINDTRVNGVGSITVTDPLETVRQQSYKVVGGYSRPTGWQQPGGSGCDASNSSIGYDDNGNVAWSVDFNGNKTCFASNDANQEIVRVDGLAKDADCAQVTSSEVGLGASYRKVTTAWHSDWSLKTRIAEPLKITTLVYNGQIDPFNGSKATCVLPAEVLPDGKPLAVICARHEQSTSDTNGMLGFSAKSTATRTWRYTYNTFGQITSILEPQLSLNDQLPHETKYSYYDTTKISAGIGYTRGDLKSVTNPLGQVTAFTSYDAAGRLLSSTDPNGTITTRAYTTRGWLKSVAVVTTTGVSQSTRYDYHPTGLLWRVTLPDGSTLTHTYDQAHRLTKVVDGAGNAVQYTLDAMGNRISEQVRDSSGILTRKITRVFDALGRLQNVTGAQH</sequence>
<dbReference type="Gene3D" id="2.180.10.10">
    <property type="entry name" value="RHS repeat-associated core"/>
    <property type="match status" value="1"/>
</dbReference>
<dbReference type="InterPro" id="IPR031325">
    <property type="entry name" value="RHS_repeat"/>
</dbReference>
<dbReference type="KEGG" id="vff:VITFI_CDS3197"/>
<evidence type="ECO:0000313" key="2">
    <source>
        <dbReference type="Proteomes" id="UP000199729"/>
    </source>
</evidence>
<protein>
    <recommendedName>
        <fullName evidence="3">RHS repeat protein</fullName>
    </recommendedName>
</protein>
<dbReference type="AlphaFoldDB" id="A0A221KIU7"/>
<gene>
    <name evidence="1" type="ORF">VITFI_CDS3197</name>
</gene>
<dbReference type="Pfam" id="PF05593">
    <property type="entry name" value="RHS_repeat"/>
    <property type="match status" value="2"/>
</dbReference>
<organism evidence="1 2">
    <name type="scientific">Vitreoscilla filiformis</name>
    <dbReference type="NCBI Taxonomy" id="63"/>
    <lineage>
        <taxon>Bacteria</taxon>
        <taxon>Pseudomonadati</taxon>
        <taxon>Pseudomonadota</taxon>
        <taxon>Betaproteobacteria</taxon>
        <taxon>Neisseriales</taxon>
        <taxon>Neisseriaceae</taxon>
        <taxon>Vitreoscilla</taxon>
    </lineage>
</organism>
<evidence type="ECO:0000313" key="1">
    <source>
        <dbReference type="EMBL" id="ASM78974.1"/>
    </source>
</evidence>
<evidence type="ECO:0008006" key="3">
    <source>
        <dbReference type="Google" id="ProtNLM"/>
    </source>
</evidence>
<dbReference type="InterPro" id="IPR050708">
    <property type="entry name" value="T6SS_VgrG/RHS"/>
</dbReference>
<accession>A0A221KIU7</accession>